<accession>A0A7S3CT69</accession>
<dbReference type="EMBL" id="HBIA01017233">
    <property type="protein sequence ID" value="CAE0236735.1"/>
    <property type="molecule type" value="Transcribed_RNA"/>
</dbReference>
<sequence length="150" mass="17385">MEVLDDALAQKTKMSVIVSSFDQQQEVLRFKVEDLDGQKLQILKEVGDFQDLLLDICQSKTKENMFQEHEEFRRVLTLSYGEDQKENDVGKLVCKDVQWLIKLMLADADIALSQVFTAFFEKPQKNSQQSNKSLRRISNSFLRQAQDHAI</sequence>
<reference evidence="1" key="1">
    <citation type="submission" date="2021-01" db="EMBL/GenBank/DDBJ databases">
        <authorList>
            <person name="Corre E."/>
            <person name="Pelletier E."/>
            <person name="Niang G."/>
            <person name="Scheremetjew M."/>
            <person name="Finn R."/>
            <person name="Kale V."/>
            <person name="Holt S."/>
            <person name="Cochrane G."/>
            <person name="Meng A."/>
            <person name="Brown T."/>
            <person name="Cohen L."/>
        </authorList>
    </citation>
    <scope>NUCLEOTIDE SEQUENCE</scope>
    <source>
        <strain evidence="1">Ras09</strain>
    </source>
</reference>
<name>A0A7S3CT69_9SPIT</name>
<gene>
    <name evidence="1" type="ORF">SRAS04492_LOCUS8543</name>
</gene>
<proteinExistence type="predicted"/>
<organism evidence="1">
    <name type="scientific">Strombidium rassoulzadegani</name>
    <dbReference type="NCBI Taxonomy" id="1082188"/>
    <lineage>
        <taxon>Eukaryota</taxon>
        <taxon>Sar</taxon>
        <taxon>Alveolata</taxon>
        <taxon>Ciliophora</taxon>
        <taxon>Intramacronucleata</taxon>
        <taxon>Spirotrichea</taxon>
        <taxon>Oligotrichia</taxon>
        <taxon>Strombidiidae</taxon>
        <taxon>Strombidium</taxon>
    </lineage>
</organism>
<dbReference type="AlphaFoldDB" id="A0A7S3CT69"/>
<protein>
    <submittedName>
        <fullName evidence="1">Uncharacterized protein</fullName>
    </submittedName>
</protein>
<evidence type="ECO:0000313" key="1">
    <source>
        <dbReference type="EMBL" id="CAE0236735.1"/>
    </source>
</evidence>